<dbReference type="AlphaFoldDB" id="A0A915J9D1"/>
<dbReference type="WBParaSite" id="nRc.2.0.1.t22364-RA">
    <property type="protein sequence ID" value="nRc.2.0.1.t22364-RA"/>
    <property type="gene ID" value="nRc.2.0.1.g22364"/>
</dbReference>
<evidence type="ECO:0000313" key="1">
    <source>
        <dbReference type="Proteomes" id="UP000887565"/>
    </source>
</evidence>
<keyword evidence="1" id="KW-1185">Reference proteome</keyword>
<name>A0A915J9D1_ROMCU</name>
<evidence type="ECO:0000313" key="2">
    <source>
        <dbReference type="WBParaSite" id="nRc.2.0.1.t22364-RA"/>
    </source>
</evidence>
<proteinExistence type="predicted"/>
<reference evidence="2" key="1">
    <citation type="submission" date="2022-11" db="UniProtKB">
        <authorList>
            <consortium name="WormBaseParasite"/>
        </authorList>
    </citation>
    <scope>IDENTIFICATION</scope>
</reference>
<protein>
    <submittedName>
        <fullName evidence="2">Uncharacterized protein</fullName>
    </submittedName>
</protein>
<dbReference type="Proteomes" id="UP000887565">
    <property type="component" value="Unplaced"/>
</dbReference>
<organism evidence="1 2">
    <name type="scientific">Romanomermis culicivorax</name>
    <name type="common">Nematode worm</name>
    <dbReference type="NCBI Taxonomy" id="13658"/>
    <lineage>
        <taxon>Eukaryota</taxon>
        <taxon>Metazoa</taxon>
        <taxon>Ecdysozoa</taxon>
        <taxon>Nematoda</taxon>
        <taxon>Enoplea</taxon>
        <taxon>Dorylaimia</taxon>
        <taxon>Mermithida</taxon>
        <taxon>Mermithoidea</taxon>
        <taxon>Mermithidae</taxon>
        <taxon>Romanomermis</taxon>
    </lineage>
</organism>
<accession>A0A915J9D1</accession>
<sequence length="64" mass="7554">SSYKQKEKPTITDYLLTLIENNFHNKEYFGRRELKKTLYAIGERAFFVDDDSTLHTLTKGKIEP</sequence>